<dbReference type="GeneID" id="28854167"/>
<organism evidence="2 3">
    <name type="scientific">Pochonia chlamydosporia 170</name>
    <dbReference type="NCBI Taxonomy" id="1380566"/>
    <lineage>
        <taxon>Eukaryota</taxon>
        <taxon>Fungi</taxon>
        <taxon>Dikarya</taxon>
        <taxon>Ascomycota</taxon>
        <taxon>Pezizomycotina</taxon>
        <taxon>Sordariomycetes</taxon>
        <taxon>Hypocreomycetidae</taxon>
        <taxon>Hypocreales</taxon>
        <taxon>Clavicipitaceae</taxon>
        <taxon>Pochonia</taxon>
    </lineage>
</organism>
<dbReference type="OrthoDB" id="10266325at2759"/>
<dbReference type="AlphaFoldDB" id="A0A179EZE0"/>
<evidence type="ECO:0000259" key="1">
    <source>
        <dbReference type="Pfam" id="PF18648"/>
    </source>
</evidence>
<evidence type="ECO:0000313" key="3">
    <source>
        <dbReference type="Proteomes" id="UP000078397"/>
    </source>
</evidence>
<evidence type="ECO:0000313" key="2">
    <source>
        <dbReference type="EMBL" id="OAQ58269.1"/>
    </source>
</evidence>
<accession>A0A179EZE0</accession>
<comment type="caution">
    <text evidence="2">The sequence shown here is derived from an EMBL/GenBank/DDBJ whole genome shotgun (WGS) entry which is preliminary data.</text>
</comment>
<dbReference type="EMBL" id="LSBJ02000002">
    <property type="protein sequence ID" value="OAQ58269.1"/>
    <property type="molecule type" value="Genomic_DNA"/>
</dbReference>
<dbReference type="RefSeq" id="XP_018136455.1">
    <property type="nucleotide sequence ID" value="XM_018290173.1"/>
</dbReference>
<sequence length="134" mass="15209">MFLNSTRWNGKQCHCRLGTMANLIGVFKNFPKELFRINNGHHIQLRQWSPKRHAFDVCINKGMVQAKALQPHLYQGKPPNGASMRPNSPYQQQLVARLFKGKNVIIYAVPPGKLFLWTPHLICGHAPSIIVPTS</sequence>
<gene>
    <name evidence="2" type="ORF">VFPPC_12236</name>
</gene>
<proteinExistence type="predicted"/>
<dbReference type="KEGG" id="pchm:VFPPC_12236"/>
<feature type="domain" description="Tse2 ADP-ribosyltransferase toxin" evidence="1">
    <location>
        <begin position="32"/>
        <end position="113"/>
    </location>
</feature>
<name>A0A179EZE0_METCM</name>
<dbReference type="Proteomes" id="UP000078397">
    <property type="component" value="Unassembled WGS sequence"/>
</dbReference>
<reference evidence="2 3" key="1">
    <citation type="journal article" date="2016" name="PLoS Pathog.">
        <title>Biosynthesis of antibiotic leucinostatins in bio-control fungus Purpureocillium lilacinum and their inhibition on phytophthora revealed by genome mining.</title>
        <authorList>
            <person name="Wang G."/>
            <person name="Liu Z."/>
            <person name="Lin R."/>
            <person name="Li E."/>
            <person name="Mao Z."/>
            <person name="Ling J."/>
            <person name="Yang Y."/>
            <person name="Yin W.B."/>
            <person name="Xie B."/>
        </authorList>
    </citation>
    <scope>NUCLEOTIDE SEQUENCE [LARGE SCALE GENOMIC DNA]</scope>
    <source>
        <strain evidence="2">170</strain>
    </source>
</reference>
<dbReference type="InterPro" id="IPR041018">
    <property type="entry name" value="ADPRTs_Tse2"/>
</dbReference>
<protein>
    <recommendedName>
        <fullName evidence="1">Tse2 ADP-ribosyltransferase toxin domain-containing protein</fullName>
    </recommendedName>
</protein>
<keyword evidence="3" id="KW-1185">Reference proteome</keyword>
<dbReference type="Pfam" id="PF18648">
    <property type="entry name" value="ADPRTs_Tse2"/>
    <property type="match status" value="1"/>
</dbReference>